<keyword evidence="2" id="KW-1185">Reference proteome</keyword>
<gene>
    <name evidence="1" type="ORF">KSS95_17610</name>
</gene>
<sequence length="331" mass="38009">MSPNATDNTIFATLLPHAIGATPDLGRPYIMSDGIDKKIITVLVQRQDKQPLTRTELDAIELVDAGNNESLPAALTVTRHAISDSHSSDAPAEQSICFEVTATTPGTWRLAARLRTKQGSIVLNQYAESSGNEQESNCLDIVAKSEADCIKDSDGLEWYPSPHRSFERGYIKTEANHDYGYHQFRLRDGRRIQSVTTLPDLKEKLLRDSYEPWEDRMSRNFCYYIRNDVKTYTSPFQGFAKITFEDNNLLRIIRFVEQTKGKPPRPPFTDIRDAELYMVIIDDKGVRHDVMAKRWDFHPWPEQPETLYKQFTPDQVKAFFEEIEKNLKKCV</sequence>
<proteinExistence type="predicted"/>
<reference evidence="1" key="1">
    <citation type="journal article" date="2021" name="Microorganisms">
        <title>The Ever-Expanding Pseudomonas Genus: Description of 43 New Species and Partition of the Pseudomonas putida Group.</title>
        <authorList>
            <person name="Girard L."/>
            <person name="Lood C."/>
            <person name="Hofte M."/>
            <person name="Vandamme P."/>
            <person name="Rokni-Zadeh H."/>
            <person name="van Noort V."/>
            <person name="Lavigne R."/>
            <person name="De Mot R."/>
        </authorList>
    </citation>
    <scope>NUCLEOTIDE SEQUENCE</scope>
    <source>
        <strain evidence="1">COW39</strain>
    </source>
</reference>
<evidence type="ECO:0000313" key="1">
    <source>
        <dbReference type="EMBL" id="QXH33976.1"/>
    </source>
</evidence>
<dbReference type="RefSeq" id="WP_217848339.1">
    <property type="nucleotide sequence ID" value="NZ_CP077073.1"/>
</dbReference>
<organism evidence="1 2">
    <name type="scientific">Pseudomonas muyukensis</name>
    <dbReference type="NCBI Taxonomy" id="2842357"/>
    <lineage>
        <taxon>Bacteria</taxon>
        <taxon>Pseudomonadati</taxon>
        <taxon>Pseudomonadota</taxon>
        <taxon>Gammaproteobacteria</taxon>
        <taxon>Pseudomonadales</taxon>
        <taxon>Pseudomonadaceae</taxon>
        <taxon>Pseudomonas</taxon>
    </lineage>
</organism>
<dbReference type="Proteomes" id="UP001047646">
    <property type="component" value="Chromosome"/>
</dbReference>
<protein>
    <submittedName>
        <fullName evidence="1">Uncharacterized protein</fullName>
    </submittedName>
</protein>
<dbReference type="EMBL" id="CP077073">
    <property type="protein sequence ID" value="QXH33976.1"/>
    <property type="molecule type" value="Genomic_DNA"/>
</dbReference>
<evidence type="ECO:0000313" key="2">
    <source>
        <dbReference type="Proteomes" id="UP001047646"/>
    </source>
</evidence>
<name>A0ABX8M8M2_9PSED</name>
<accession>A0ABX8M8M2</accession>